<organism evidence="1 2">
    <name type="scientific">Colletotrichum truncatum</name>
    <name type="common">Anthracnose fungus</name>
    <name type="synonym">Colletotrichum capsici</name>
    <dbReference type="NCBI Taxonomy" id="5467"/>
    <lineage>
        <taxon>Eukaryota</taxon>
        <taxon>Fungi</taxon>
        <taxon>Dikarya</taxon>
        <taxon>Ascomycota</taxon>
        <taxon>Pezizomycotina</taxon>
        <taxon>Sordariomycetes</taxon>
        <taxon>Hypocreomycetidae</taxon>
        <taxon>Glomerellales</taxon>
        <taxon>Glomerellaceae</taxon>
        <taxon>Colletotrichum</taxon>
        <taxon>Colletotrichum truncatum species complex</taxon>
    </lineage>
</organism>
<accession>A0ACC3YP16</accession>
<keyword evidence="2" id="KW-1185">Reference proteome</keyword>
<sequence length="242" mass="26761">MSFPNPDTYVPTTAPAKRGPSLRVRIPQLEHSSEAKFKGEIFVPNLTLSAAVNEASKQPLPEYAEYSRERAQVSSFAMEHSGDNGKMDYLHWKLFHNGRPAGPWDVCPCESDIFESPDADEESRAKEELERRLNELQQEFGSPNYAPNTAEINNAIWNDLFGSPGKSSPSQRVSLDLAPLALEDKDEDIAKEQTNDCGLAASQTSDHAAALNPAVMSFEMPEPDFAVSERPHESSQPDINKS</sequence>
<dbReference type="Proteomes" id="UP000805649">
    <property type="component" value="Unassembled WGS sequence"/>
</dbReference>
<name>A0ACC3YP16_COLTU</name>
<gene>
    <name evidence="1" type="ORF">CTRU02_210443</name>
</gene>
<protein>
    <submittedName>
        <fullName evidence="1">Uncharacterized protein</fullName>
    </submittedName>
</protein>
<dbReference type="EMBL" id="VUJX02000007">
    <property type="protein sequence ID" value="KAL0933644.1"/>
    <property type="molecule type" value="Genomic_DNA"/>
</dbReference>
<evidence type="ECO:0000313" key="1">
    <source>
        <dbReference type="EMBL" id="KAL0933644.1"/>
    </source>
</evidence>
<evidence type="ECO:0000313" key="2">
    <source>
        <dbReference type="Proteomes" id="UP000805649"/>
    </source>
</evidence>
<comment type="caution">
    <text evidence="1">The sequence shown here is derived from an EMBL/GenBank/DDBJ whole genome shotgun (WGS) entry which is preliminary data.</text>
</comment>
<reference evidence="1 2" key="1">
    <citation type="journal article" date="2020" name="Phytopathology">
        <title>Genome Sequence Resources of Colletotrichum truncatum, C. plurivorum, C. musicola, and C. sojae: Four Species Pathogenic to Soybean (Glycine max).</title>
        <authorList>
            <person name="Rogerio F."/>
            <person name="Boufleur T.R."/>
            <person name="Ciampi-Guillardi M."/>
            <person name="Sukno S.A."/>
            <person name="Thon M.R."/>
            <person name="Massola Junior N.S."/>
            <person name="Baroncelli R."/>
        </authorList>
    </citation>
    <scope>NUCLEOTIDE SEQUENCE [LARGE SCALE GENOMIC DNA]</scope>
    <source>
        <strain evidence="1 2">CMES1059</strain>
    </source>
</reference>
<proteinExistence type="predicted"/>